<dbReference type="RefSeq" id="WP_367767661.1">
    <property type="nucleotide sequence ID" value="NZ_JBFNXR010000001.1"/>
</dbReference>
<sequence>MFTACRYIPDAKVRIYYTQFNELGDVEFRFLAAMVVAVASDEGLMSP</sequence>
<organism evidence="1 2">
    <name type="scientific">Novosphingobium rhizovicinum</name>
    <dbReference type="NCBI Taxonomy" id="3228928"/>
    <lineage>
        <taxon>Bacteria</taxon>
        <taxon>Pseudomonadati</taxon>
        <taxon>Pseudomonadota</taxon>
        <taxon>Alphaproteobacteria</taxon>
        <taxon>Sphingomonadales</taxon>
        <taxon>Sphingomonadaceae</taxon>
        <taxon>Novosphingobium</taxon>
    </lineage>
</organism>
<evidence type="ECO:0000313" key="1">
    <source>
        <dbReference type="EMBL" id="MEW9853592.1"/>
    </source>
</evidence>
<comment type="caution">
    <text evidence="1">The sequence shown here is derived from an EMBL/GenBank/DDBJ whole genome shotgun (WGS) entry which is preliminary data.</text>
</comment>
<dbReference type="Proteomes" id="UP001556118">
    <property type="component" value="Unassembled WGS sequence"/>
</dbReference>
<proteinExistence type="predicted"/>
<keyword evidence="2" id="KW-1185">Reference proteome</keyword>
<reference evidence="1 2" key="1">
    <citation type="submission" date="2024-06" db="EMBL/GenBank/DDBJ databases">
        <title>Novosphingobium rhizovicinus M1R2S20.</title>
        <authorList>
            <person name="Sun J.-Q."/>
        </authorList>
    </citation>
    <scope>NUCLEOTIDE SEQUENCE [LARGE SCALE GENOMIC DNA]</scope>
    <source>
        <strain evidence="1 2">M1R2S20</strain>
    </source>
</reference>
<gene>
    <name evidence="1" type="ORF">ABUH87_00060</name>
</gene>
<evidence type="ECO:0000313" key="2">
    <source>
        <dbReference type="Proteomes" id="UP001556118"/>
    </source>
</evidence>
<dbReference type="EMBL" id="JBFNXR010000001">
    <property type="protein sequence ID" value="MEW9853592.1"/>
    <property type="molecule type" value="Genomic_DNA"/>
</dbReference>
<protein>
    <submittedName>
        <fullName evidence="1">Uncharacterized protein</fullName>
    </submittedName>
</protein>
<accession>A0ABV3R677</accession>
<name>A0ABV3R677_9SPHN</name>